<evidence type="ECO:0000313" key="3">
    <source>
        <dbReference type="Proteomes" id="UP001152607"/>
    </source>
</evidence>
<dbReference type="EMBL" id="CAOQHR010000002">
    <property type="protein sequence ID" value="CAI6294478.1"/>
    <property type="molecule type" value="Genomic_DNA"/>
</dbReference>
<proteinExistence type="predicted"/>
<accession>A0A9W4U5C8</accession>
<gene>
    <name evidence="2" type="ORF">PDIGIT_LOCUS2590</name>
</gene>
<keyword evidence="3" id="KW-1185">Reference proteome</keyword>
<feature type="region of interest" description="Disordered" evidence="1">
    <location>
        <begin position="1"/>
        <end position="36"/>
    </location>
</feature>
<name>A0A9W4U5C8_9PLEO</name>
<evidence type="ECO:0000313" key="2">
    <source>
        <dbReference type="EMBL" id="CAI6294478.1"/>
    </source>
</evidence>
<protein>
    <submittedName>
        <fullName evidence="2">Uncharacterized protein</fullName>
    </submittedName>
</protein>
<organism evidence="2 3">
    <name type="scientific">Periconia digitata</name>
    <dbReference type="NCBI Taxonomy" id="1303443"/>
    <lineage>
        <taxon>Eukaryota</taxon>
        <taxon>Fungi</taxon>
        <taxon>Dikarya</taxon>
        <taxon>Ascomycota</taxon>
        <taxon>Pezizomycotina</taxon>
        <taxon>Dothideomycetes</taxon>
        <taxon>Pleosporomycetidae</taxon>
        <taxon>Pleosporales</taxon>
        <taxon>Massarineae</taxon>
        <taxon>Periconiaceae</taxon>
        <taxon>Periconia</taxon>
    </lineage>
</organism>
<comment type="caution">
    <text evidence="2">The sequence shown here is derived from an EMBL/GenBank/DDBJ whole genome shotgun (WGS) entry which is preliminary data.</text>
</comment>
<dbReference type="Proteomes" id="UP001152607">
    <property type="component" value="Unassembled WGS sequence"/>
</dbReference>
<evidence type="ECO:0000256" key="1">
    <source>
        <dbReference type="SAM" id="MobiDB-lite"/>
    </source>
</evidence>
<sequence length="68" mass="7240">MRGREAQQAGSETTKTVGRLGTMENGNEMGGDKMGEAEKGASKITNVANPPGRILHVCTHARPHAHMQ</sequence>
<dbReference type="AlphaFoldDB" id="A0A9W4U5C8"/>
<reference evidence="2" key="1">
    <citation type="submission" date="2023-01" db="EMBL/GenBank/DDBJ databases">
        <authorList>
            <person name="Van Ghelder C."/>
            <person name="Rancurel C."/>
        </authorList>
    </citation>
    <scope>NUCLEOTIDE SEQUENCE</scope>
    <source>
        <strain evidence="2">CNCM I-4278</strain>
    </source>
</reference>